<feature type="compositionally biased region" description="Basic and acidic residues" evidence="1">
    <location>
        <begin position="481"/>
        <end position="497"/>
    </location>
</feature>
<feature type="non-terminal residue" evidence="2">
    <location>
        <position position="882"/>
    </location>
</feature>
<keyword evidence="3" id="KW-1185">Reference proteome</keyword>
<evidence type="ECO:0000256" key="1">
    <source>
        <dbReference type="SAM" id="MobiDB-lite"/>
    </source>
</evidence>
<feature type="region of interest" description="Disordered" evidence="1">
    <location>
        <begin position="454"/>
        <end position="536"/>
    </location>
</feature>
<feature type="compositionally biased region" description="Basic and acidic residues" evidence="1">
    <location>
        <begin position="43"/>
        <end position="53"/>
    </location>
</feature>
<dbReference type="Proteomes" id="UP001642484">
    <property type="component" value="Unassembled WGS sequence"/>
</dbReference>
<sequence length="882" mass="99650">MAPEHDSAEPPAEPKIEISQEDFALLQKLKEQQRQQPPTPQDGRSESLKRQKVDEELQTFVDSLADRDIDWMGLDPQLRHQLQTDAGARRDFQLVQLTPAAAKAYDPAKKSFTTVNLSKKRIFSESDQITATTPTLAIPEESIKTAMLEYYRQTVLPNLEKLWTTCAEFYANTMMEAQYGQLHFDMVDTRLRSLEQSRSNRTILIRGLPAFGYSRSALEKNVRYFLSKASLDFSCVAAMHTHVVTSSSSIMRLELTTEEQRRQLFQAMRTSKQMRRLPDHEEKAIVEQHLPTDERIALQPYYAMLDILQQLGPTPCPLLAQVCYLLDHRFARRYVCVVFVAEEFYDGTLAKWHEAFSSRMRSTLQLMQALQRAVGDNTTVARHSWNKAFDLANIPDPQLHFEYPLIPLSMSSSLAALLEKHPSLPLQGASGLLATVSQVFQDYGVQVEEYGKGSAKGALRDKGSESPKKGKSKGVKPWSKWQDRAPDQSRWQWRKDDDSQDGPSGSSWSSQPKSNRAWTNWSARPTGKGRCTAKGSSCGGRSWDFMLRQLCLCALGVNLDCRECSKYAAPPGSVKQSAPVKTVWCPGIAAAMRGLALALVDRILYDYDVTQYDPTQLETYIDELRGHIGDVDLADFTTKEWANAWILRVLTHAHHFLPLLQSAVQPFEINLQQTEEYLYNAGCVITSLISDHFATIDFFAYIFSELWQRDWEALTSPWALQGDIPTLDLNTAAVVPWDAMVASSLQLAFEELEAGGLLHCEPGVKLSRDLFELLGTSFEADDFPPFEAVLHRFADWLLHSASNVDIFLGRDFYTNDALRSLSAFATGFTDVCFWQISRAYMVHTAKNPKAQHQVPNAALNYLYDQLVPLLGLPRDDAQWALT</sequence>
<reference evidence="2 3" key="1">
    <citation type="submission" date="2024-02" db="EMBL/GenBank/DDBJ databases">
        <authorList>
            <person name="Chen Y."/>
            <person name="Shah S."/>
            <person name="Dougan E. K."/>
            <person name="Thang M."/>
            <person name="Chan C."/>
        </authorList>
    </citation>
    <scope>NUCLEOTIDE SEQUENCE [LARGE SCALE GENOMIC DNA]</scope>
</reference>
<feature type="region of interest" description="Disordered" evidence="1">
    <location>
        <begin position="26"/>
        <end position="53"/>
    </location>
</feature>
<feature type="compositionally biased region" description="Low complexity" evidence="1">
    <location>
        <begin position="501"/>
        <end position="514"/>
    </location>
</feature>
<name>A0ABP0HCK7_9DINO</name>
<protein>
    <submittedName>
        <fullName evidence="2">Uncharacterized protein</fullName>
    </submittedName>
</protein>
<proteinExistence type="predicted"/>
<dbReference type="EMBL" id="CAXAMN010000331">
    <property type="protein sequence ID" value="CAK8987772.1"/>
    <property type="molecule type" value="Genomic_DNA"/>
</dbReference>
<feature type="compositionally biased region" description="Basic and acidic residues" evidence="1">
    <location>
        <begin position="458"/>
        <end position="468"/>
    </location>
</feature>
<comment type="caution">
    <text evidence="2">The sequence shown here is derived from an EMBL/GenBank/DDBJ whole genome shotgun (WGS) entry which is preliminary data.</text>
</comment>
<evidence type="ECO:0000313" key="3">
    <source>
        <dbReference type="Proteomes" id="UP001642484"/>
    </source>
</evidence>
<gene>
    <name evidence="2" type="ORF">CCMP2556_LOCUS998</name>
</gene>
<evidence type="ECO:0000313" key="2">
    <source>
        <dbReference type="EMBL" id="CAK8987772.1"/>
    </source>
</evidence>
<organism evidence="2 3">
    <name type="scientific">Durusdinium trenchii</name>
    <dbReference type="NCBI Taxonomy" id="1381693"/>
    <lineage>
        <taxon>Eukaryota</taxon>
        <taxon>Sar</taxon>
        <taxon>Alveolata</taxon>
        <taxon>Dinophyceae</taxon>
        <taxon>Suessiales</taxon>
        <taxon>Symbiodiniaceae</taxon>
        <taxon>Durusdinium</taxon>
    </lineage>
</organism>
<accession>A0ABP0HCK7</accession>